<dbReference type="AlphaFoldDB" id="A0A1G8Y5X1"/>
<dbReference type="STRING" id="683260.SAMN05421874_104261"/>
<dbReference type="EMBL" id="FNFB01000004">
    <property type="protein sequence ID" value="SDJ97480.1"/>
    <property type="molecule type" value="Genomic_DNA"/>
</dbReference>
<dbReference type="Proteomes" id="UP000198683">
    <property type="component" value="Unassembled WGS sequence"/>
</dbReference>
<reference evidence="1 2" key="1">
    <citation type="submission" date="2016-10" db="EMBL/GenBank/DDBJ databases">
        <authorList>
            <person name="de Groot N.N."/>
        </authorList>
    </citation>
    <scope>NUCLEOTIDE SEQUENCE [LARGE SCALE GENOMIC DNA]</scope>
    <source>
        <strain evidence="1 2">CGMCC 4.5681</strain>
    </source>
</reference>
<keyword evidence="2" id="KW-1185">Reference proteome</keyword>
<dbReference type="RefSeq" id="WP_090762009.1">
    <property type="nucleotide sequence ID" value="NZ_FNFB01000004.1"/>
</dbReference>
<name>A0A1G8Y5X1_9ACTN</name>
<evidence type="ECO:0000313" key="2">
    <source>
        <dbReference type="Proteomes" id="UP000198683"/>
    </source>
</evidence>
<sequence length="147" mass="15226">MGGVTRTLTCVGLVTTAALLLTNLTPDGTPTSLLGPAQVFFTSASATHADRAALLSAADAALSPGPASHDRTCRPAADTATTDPIVLVKSSSRTGHVTHVGPTRSAGPLTSACIGARSARWRQPGTAEYASLRLWHHLHPRTTPERL</sequence>
<gene>
    <name evidence="1" type="ORF">SAMN05421874_104261</name>
</gene>
<protein>
    <submittedName>
        <fullName evidence="1">Uncharacterized protein</fullName>
    </submittedName>
</protein>
<accession>A0A1G8Y5X1</accession>
<organism evidence="1 2">
    <name type="scientific">Nonomuraea maritima</name>
    <dbReference type="NCBI Taxonomy" id="683260"/>
    <lineage>
        <taxon>Bacteria</taxon>
        <taxon>Bacillati</taxon>
        <taxon>Actinomycetota</taxon>
        <taxon>Actinomycetes</taxon>
        <taxon>Streptosporangiales</taxon>
        <taxon>Streptosporangiaceae</taxon>
        <taxon>Nonomuraea</taxon>
    </lineage>
</organism>
<proteinExistence type="predicted"/>
<evidence type="ECO:0000313" key="1">
    <source>
        <dbReference type="EMBL" id="SDJ97480.1"/>
    </source>
</evidence>